<accession>A0ABP0V0Z9</accession>
<evidence type="ECO:0000259" key="1">
    <source>
        <dbReference type="Pfam" id="PF12697"/>
    </source>
</evidence>
<dbReference type="Proteomes" id="UP001497512">
    <property type="component" value="Chromosome 8"/>
</dbReference>
<dbReference type="SUPFAM" id="SSF53474">
    <property type="entry name" value="alpha/beta-Hydrolases"/>
    <property type="match status" value="1"/>
</dbReference>
<proteinExistence type="predicted"/>
<evidence type="ECO:0000313" key="3">
    <source>
        <dbReference type="Proteomes" id="UP001497512"/>
    </source>
</evidence>
<protein>
    <recommendedName>
        <fullName evidence="1">AB hydrolase-1 domain-containing protein</fullName>
    </recommendedName>
</protein>
<feature type="domain" description="AB hydrolase-1" evidence="1">
    <location>
        <begin position="256"/>
        <end position="512"/>
    </location>
</feature>
<dbReference type="PANTHER" id="PTHR46438">
    <property type="entry name" value="ALPHA/BETA-HYDROLASES SUPERFAMILY PROTEIN"/>
    <property type="match status" value="1"/>
</dbReference>
<dbReference type="PANTHER" id="PTHR46438:SF9">
    <property type="entry name" value="AB HYDROLASE-1 DOMAIN-CONTAINING PROTEIN"/>
    <property type="match status" value="1"/>
</dbReference>
<sequence>MEVVACRAFFPGAAAVVSVELRASLHDAPQQQGGSRSCSSGAILRNRRVQFSNNLEYYSRHGNVSTSRPGHLRILRLDKHCRTSNKFANTLLNFSSCSFSCSSSRDSRVQHHNSIICAGLATGPGTADESKEADFASALQKIVDSKIDIGLSEGTRTVTITVCGVTSDNDLQRLQSQVLDLDGVGHASLGPFKEGGLRGGSVTMQIEVERRLPLSMLIQSIQALDEALLILPFKTNSWLWRGNKINYSVAGSGKPLILVHGFGGNVGHFARLIPFVAENYRVYAIDLLGFGASDKPTNVEYGPELWADLVCDFSEEFTKEGAVLFGNSIGSLTVLAAAAKAGSDLFKGIVLLNCAGAMNRKGLAQDGLALQLVGPIFAVVEYLLKKRKIANFLFNRFRSKENVKTILTQQAYRDKAAVTDNLVDILHHPSTDEGALDVFVKVFTGEPGPRPEALMANIDLPLLLLWGEKDPWTPANGPVAKFFLKLAGERDNLFVETLPDVGHCPHDDRPELAAGRILHFLNTFGL</sequence>
<evidence type="ECO:0000313" key="2">
    <source>
        <dbReference type="EMBL" id="CAK9234592.1"/>
    </source>
</evidence>
<name>A0ABP0V0Z9_9BRYO</name>
<dbReference type="Pfam" id="PF12697">
    <property type="entry name" value="Abhydrolase_6"/>
    <property type="match status" value="1"/>
</dbReference>
<gene>
    <name evidence="2" type="ORF">CSSPTR1EN2_LOCUS22294</name>
</gene>
<dbReference type="InterPro" id="IPR029058">
    <property type="entry name" value="AB_hydrolase_fold"/>
</dbReference>
<dbReference type="InterPro" id="IPR000073">
    <property type="entry name" value="AB_hydrolase_1"/>
</dbReference>
<dbReference type="EMBL" id="OZ019900">
    <property type="protein sequence ID" value="CAK9234592.1"/>
    <property type="molecule type" value="Genomic_DNA"/>
</dbReference>
<dbReference type="Gene3D" id="3.40.50.1820">
    <property type="entry name" value="alpha/beta hydrolase"/>
    <property type="match status" value="1"/>
</dbReference>
<reference evidence="2" key="1">
    <citation type="submission" date="2024-02" db="EMBL/GenBank/DDBJ databases">
        <authorList>
            <consortium name="ELIXIR-Norway"/>
            <consortium name="Elixir Norway"/>
        </authorList>
    </citation>
    <scope>NUCLEOTIDE SEQUENCE</scope>
</reference>
<keyword evidence="3" id="KW-1185">Reference proteome</keyword>
<organism evidence="2 3">
    <name type="scientific">Sphagnum troendelagicum</name>
    <dbReference type="NCBI Taxonomy" id="128251"/>
    <lineage>
        <taxon>Eukaryota</taxon>
        <taxon>Viridiplantae</taxon>
        <taxon>Streptophyta</taxon>
        <taxon>Embryophyta</taxon>
        <taxon>Bryophyta</taxon>
        <taxon>Sphagnophytina</taxon>
        <taxon>Sphagnopsida</taxon>
        <taxon>Sphagnales</taxon>
        <taxon>Sphagnaceae</taxon>
        <taxon>Sphagnum</taxon>
    </lineage>
</organism>